<evidence type="ECO:0000313" key="2">
    <source>
        <dbReference type="Proteomes" id="UP000295632"/>
    </source>
</evidence>
<accession>A0A4R6TUG6</accession>
<organism evidence="1 2">
    <name type="scientific">Aureibacillus halotolerans</name>
    <dbReference type="NCBI Taxonomy" id="1508390"/>
    <lineage>
        <taxon>Bacteria</taxon>
        <taxon>Bacillati</taxon>
        <taxon>Bacillota</taxon>
        <taxon>Bacilli</taxon>
        <taxon>Bacillales</taxon>
        <taxon>Bacillaceae</taxon>
        <taxon>Aureibacillus</taxon>
    </lineage>
</organism>
<dbReference type="AlphaFoldDB" id="A0A4R6TUG6"/>
<name>A0A4R6TUG6_9BACI</name>
<comment type="caution">
    <text evidence="1">The sequence shown here is derived from an EMBL/GenBank/DDBJ whole genome shotgun (WGS) entry which is preliminary data.</text>
</comment>
<gene>
    <name evidence="1" type="ORF">EV213_11312</name>
</gene>
<dbReference type="Proteomes" id="UP000295632">
    <property type="component" value="Unassembled WGS sequence"/>
</dbReference>
<proteinExistence type="predicted"/>
<reference evidence="1 2" key="1">
    <citation type="submission" date="2019-03" db="EMBL/GenBank/DDBJ databases">
        <title>Genomic Encyclopedia of Type Strains, Phase IV (KMG-IV): sequencing the most valuable type-strain genomes for metagenomic binning, comparative biology and taxonomic classification.</title>
        <authorList>
            <person name="Goeker M."/>
        </authorList>
    </citation>
    <scope>NUCLEOTIDE SEQUENCE [LARGE SCALE GENOMIC DNA]</scope>
    <source>
        <strain evidence="1 2">DSM 28697</strain>
    </source>
</reference>
<keyword evidence="2" id="KW-1185">Reference proteome</keyword>
<sequence>MAIFIFSNCPEFDHHVPPKSLVLHNREPTNKKAVPKRSSTDLMGTALFISYSNTLKISLASLRI</sequence>
<protein>
    <submittedName>
        <fullName evidence="1">Uncharacterized protein</fullName>
    </submittedName>
</protein>
<evidence type="ECO:0000313" key="1">
    <source>
        <dbReference type="EMBL" id="TDQ37378.1"/>
    </source>
</evidence>
<dbReference type="EMBL" id="SNYJ01000013">
    <property type="protein sequence ID" value="TDQ37378.1"/>
    <property type="molecule type" value="Genomic_DNA"/>
</dbReference>